<dbReference type="InterPro" id="IPR035959">
    <property type="entry name" value="RutC-like_sf"/>
</dbReference>
<comment type="similarity">
    <text evidence="1">Belongs to the RutC family.</text>
</comment>
<proteinExistence type="inferred from homology"/>
<keyword evidence="3" id="KW-1185">Reference proteome</keyword>
<accession>A0A6P2D783</accession>
<dbReference type="SUPFAM" id="SSF55298">
    <property type="entry name" value="YjgF-like"/>
    <property type="match status" value="1"/>
</dbReference>
<dbReference type="Gene3D" id="3.30.1330.40">
    <property type="entry name" value="RutC-like"/>
    <property type="match status" value="1"/>
</dbReference>
<evidence type="ECO:0000313" key="3">
    <source>
        <dbReference type="Proteomes" id="UP000464178"/>
    </source>
</evidence>
<dbReference type="PANTHER" id="PTHR11803:SF58">
    <property type="entry name" value="PROTEIN HMF1-RELATED"/>
    <property type="match status" value="1"/>
</dbReference>
<reference evidence="2 3" key="1">
    <citation type="submission" date="2019-05" db="EMBL/GenBank/DDBJ databases">
        <authorList>
            <consortium name="Science for Life Laboratories"/>
        </authorList>
    </citation>
    <scope>NUCLEOTIDE SEQUENCE [LARGE SCALE GENOMIC DNA]</scope>
    <source>
        <strain evidence="2">Soil9</strain>
    </source>
</reference>
<sequence length="133" mass="14244">MQKQFLNPPALNPANGYSHVVTATAGKTIYVSGQVSLNERAEVVGKGDLRAQTEHVFENLKSALAAAGATLDDVVKVTYFVVDLKPEHLGHIREVRKKHLNQEKPPASSLVGVAALAVPDWLIEIEVIAVVAG</sequence>
<organism evidence="2 3">
    <name type="scientific">Gemmata massiliana</name>
    <dbReference type="NCBI Taxonomy" id="1210884"/>
    <lineage>
        <taxon>Bacteria</taxon>
        <taxon>Pseudomonadati</taxon>
        <taxon>Planctomycetota</taxon>
        <taxon>Planctomycetia</taxon>
        <taxon>Gemmatales</taxon>
        <taxon>Gemmataceae</taxon>
        <taxon>Gemmata</taxon>
    </lineage>
</organism>
<evidence type="ECO:0000256" key="1">
    <source>
        <dbReference type="ARBA" id="ARBA00010552"/>
    </source>
</evidence>
<gene>
    <name evidence="2" type="ORF">SOIL9_10080</name>
</gene>
<dbReference type="RefSeq" id="WP_162670948.1">
    <property type="nucleotide sequence ID" value="NZ_LR593886.1"/>
</dbReference>
<dbReference type="InterPro" id="IPR006175">
    <property type="entry name" value="YjgF/YER057c/UK114"/>
</dbReference>
<dbReference type="GO" id="GO:0019239">
    <property type="term" value="F:deaminase activity"/>
    <property type="evidence" value="ECO:0007669"/>
    <property type="project" value="TreeGrafter"/>
</dbReference>
<dbReference type="EMBL" id="LR593886">
    <property type="protein sequence ID" value="VTR96863.1"/>
    <property type="molecule type" value="Genomic_DNA"/>
</dbReference>
<protein>
    <submittedName>
        <fullName evidence="2">Uncharacterized protein</fullName>
    </submittedName>
</protein>
<name>A0A6P2D783_9BACT</name>
<dbReference type="CDD" id="cd00448">
    <property type="entry name" value="YjgF_YER057c_UK114_family"/>
    <property type="match status" value="1"/>
</dbReference>
<dbReference type="PANTHER" id="PTHR11803">
    <property type="entry name" value="2-IMINOBUTANOATE/2-IMINOPROPANOATE DEAMINASE RIDA"/>
    <property type="match status" value="1"/>
</dbReference>
<dbReference type="KEGG" id="gms:SOIL9_10080"/>
<evidence type="ECO:0000313" key="2">
    <source>
        <dbReference type="EMBL" id="VTR96863.1"/>
    </source>
</evidence>
<dbReference type="GO" id="GO:0005829">
    <property type="term" value="C:cytosol"/>
    <property type="evidence" value="ECO:0007669"/>
    <property type="project" value="TreeGrafter"/>
</dbReference>
<dbReference type="Pfam" id="PF01042">
    <property type="entry name" value="Ribonuc_L-PSP"/>
    <property type="match status" value="1"/>
</dbReference>
<dbReference type="Proteomes" id="UP000464178">
    <property type="component" value="Chromosome"/>
</dbReference>
<dbReference type="AlphaFoldDB" id="A0A6P2D783"/>